<dbReference type="Pfam" id="PF00150">
    <property type="entry name" value="Cellulase"/>
    <property type="match status" value="1"/>
</dbReference>
<dbReference type="InterPro" id="IPR035992">
    <property type="entry name" value="Ricin_B-like_lectins"/>
</dbReference>
<dbReference type="SUPFAM" id="SSF51445">
    <property type="entry name" value="(Trans)glycosidases"/>
    <property type="match status" value="1"/>
</dbReference>
<keyword evidence="5" id="KW-1133">Transmembrane helix</keyword>
<keyword evidence="5" id="KW-0812">Transmembrane</keyword>
<dbReference type="OrthoDB" id="442731at2759"/>
<dbReference type="InterPro" id="IPR001547">
    <property type="entry name" value="Glyco_hydro_5"/>
</dbReference>
<dbReference type="InterPro" id="IPR017853">
    <property type="entry name" value="GH"/>
</dbReference>
<feature type="domain" description="Glycoside hydrolase family 5" evidence="6">
    <location>
        <begin position="82"/>
        <end position="367"/>
    </location>
</feature>
<gene>
    <name evidence="7" type="ORF">HPP92_022778</name>
</gene>
<keyword evidence="5" id="KW-0472">Membrane</keyword>
<dbReference type="EMBL" id="JADCNM010000012">
    <property type="protein sequence ID" value="KAG0459650.1"/>
    <property type="molecule type" value="Genomic_DNA"/>
</dbReference>
<dbReference type="Proteomes" id="UP000639772">
    <property type="component" value="Chromosome 12"/>
</dbReference>
<evidence type="ECO:0000259" key="6">
    <source>
        <dbReference type="Pfam" id="PF00150"/>
    </source>
</evidence>
<protein>
    <recommendedName>
        <fullName evidence="6">Glycoside hydrolase family 5 domain-containing protein</fullName>
    </recommendedName>
</protein>
<dbReference type="PANTHER" id="PTHR31263:SF0">
    <property type="entry name" value="CELLULASE FAMILY PROTEIN (AFU_ORTHOLOGUE AFUA_5G14560)"/>
    <property type="match status" value="1"/>
</dbReference>
<keyword evidence="3 4" id="KW-0326">Glycosidase</keyword>
<reference evidence="7 8" key="1">
    <citation type="journal article" date="2020" name="Nat. Food">
        <title>A phased Vanilla planifolia genome enables genetic improvement of flavour and production.</title>
        <authorList>
            <person name="Hasing T."/>
            <person name="Tang H."/>
            <person name="Brym M."/>
            <person name="Khazi F."/>
            <person name="Huang T."/>
            <person name="Chambers A.H."/>
        </authorList>
    </citation>
    <scope>NUCLEOTIDE SEQUENCE [LARGE SCALE GENOMIC DNA]</scope>
    <source>
        <tissue evidence="7">Leaf</tissue>
    </source>
</reference>
<dbReference type="GO" id="GO:0000272">
    <property type="term" value="P:polysaccharide catabolic process"/>
    <property type="evidence" value="ECO:0007669"/>
    <property type="project" value="InterPro"/>
</dbReference>
<accession>A0A835PSW5</accession>
<evidence type="ECO:0000256" key="1">
    <source>
        <dbReference type="ARBA" id="ARBA00005641"/>
    </source>
</evidence>
<dbReference type="AlphaFoldDB" id="A0A835PSW5"/>
<sequence length="565" mass="63174">MKAKCSRKAMLILTFNYSISILPLFSLFLVITFELQLGESLPLSTSGSWVVDTSSGQRVKLRCVNWAAHLPTVVPEGLDRQPVEAIAVKITSLGFNCLRLTWATYMWTKKRYANLTIVDSLDSLGLQDAAAGIARNNQRVLGMTVREAYDAVVQAAADAGLMLVLDNHVSRPMWCCSEDDGNGFFGDADFDMAEWIRGLQIVALRFKNTPEVVGISLRNELRGKRQSNEIWHKNMALGCVTIHQTNPDLLVIVSGLSYDNDLSFLRRHPLRLGFSGKLVYEVHSYAFTDGHRQDWALKPLAPLCASMAREFDERAGFLVRGSAGTPLFVSEFGGDQRGINRGDNRFLSCFLTLAAEMDLDWAIWALQGSYYIRKGRIGDEEMFGVLDKDWEEPRNPHFHQRYGLVQHMLRDPLLTADYGYEIIYHAGSGRCLVVDDRGNVQLGDCERRSRWWYGGKGNARASPIILMDKGLRFCLGAVGEENPVTLTNLSGVSGVTEWSIRMVSGFPFQIVGEVEEGEKARDLCLELDGTNSTIVFARDCICLEGPNCLSDPRPQWFVFISANAR</sequence>
<feature type="transmembrane region" description="Helical" evidence="5">
    <location>
        <begin position="12"/>
        <end position="33"/>
    </location>
</feature>
<evidence type="ECO:0000256" key="2">
    <source>
        <dbReference type="ARBA" id="ARBA00022801"/>
    </source>
</evidence>
<dbReference type="PANTHER" id="PTHR31263">
    <property type="entry name" value="CELLULASE FAMILY PROTEIN (AFU_ORTHOLOGUE AFUA_5G14560)"/>
    <property type="match status" value="1"/>
</dbReference>
<proteinExistence type="inferred from homology"/>
<evidence type="ECO:0000313" key="7">
    <source>
        <dbReference type="EMBL" id="KAG0459650.1"/>
    </source>
</evidence>
<keyword evidence="2 4" id="KW-0378">Hydrolase</keyword>
<organism evidence="7 8">
    <name type="scientific">Vanilla planifolia</name>
    <name type="common">Vanilla</name>
    <dbReference type="NCBI Taxonomy" id="51239"/>
    <lineage>
        <taxon>Eukaryota</taxon>
        <taxon>Viridiplantae</taxon>
        <taxon>Streptophyta</taxon>
        <taxon>Embryophyta</taxon>
        <taxon>Tracheophyta</taxon>
        <taxon>Spermatophyta</taxon>
        <taxon>Magnoliopsida</taxon>
        <taxon>Liliopsida</taxon>
        <taxon>Asparagales</taxon>
        <taxon>Orchidaceae</taxon>
        <taxon>Vanilloideae</taxon>
        <taxon>Vanilleae</taxon>
        <taxon>Vanilla</taxon>
    </lineage>
</organism>
<dbReference type="SUPFAM" id="SSF50370">
    <property type="entry name" value="Ricin B-like lectins"/>
    <property type="match status" value="1"/>
</dbReference>
<dbReference type="GO" id="GO:0004553">
    <property type="term" value="F:hydrolase activity, hydrolyzing O-glycosyl compounds"/>
    <property type="evidence" value="ECO:0007669"/>
    <property type="project" value="InterPro"/>
</dbReference>
<evidence type="ECO:0000256" key="3">
    <source>
        <dbReference type="ARBA" id="ARBA00023295"/>
    </source>
</evidence>
<comment type="caution">
    <text evidence="7">The sequence shown here is derived from an EMBL/GenBank/DDBJ whole genome shotgun (WGS) entry which is preliminary data.</text>
</comment>
<evidence type="ECO:0000256" key="5">
    <source>
        <dbReference type="SAM" id="Phobius"/>
    </source>
</evidence>
<dbReference type="Gene3D" id="3.20.20.80">
    <property type="entry name" value="Glycosidases"/>
    <property type="match status" value="1"/>
</dbReference>
<name>A0A835PSW5_VANPL</name>
<comment type="similarity">
    <text evidence="1 4">Belongs to the glycosyl hydrolase 5 (cellulase A) family.</text>
</comment>
<evidence type="ECO:0000313" key="8">
    <source>
        <dbReference type="Proteomes" id="UP000639772"/>
    </source>
</evidence>
<evidence type="ECO:0000256" key="4">
    <source>
        <dbReference type="RuleBase" id="RU361153"/>
    </source>
</evidence>